<dbReference type="RefSeq" id="WP_307481103.1">
    <property type="nucleotide sequence ID" value="NZ_JAUTBF010000001.1"/>
</dbReference>
<dbReference type="PANTHER" id="PTHR43806:SF11">
    <property type="entry name" value="CEREVISIN-RELATED"/>
    <property type="match status" value="1"/>
</dbReference>
<dbReference type="Gene3D" id="3.40.50.200">
    <property type="entry name" value="Peptidase S8/S53 domain"/>
    <property type="match status" value="1"/>
</dbReference>
<accession>A0ABU0TUE5</accession>
<sequence>MSTSSRPRRWLVAAFAGLVAMLAVVGVIRIAPPAVSDAAASASTPAPPSPGPASAEASADAVPTFAEQLPVPPGASDEERRRIELSYSLVAIPDDRLDDLRAAADGAIGAQSLGGTTYVAVPAGQVDAVRARVPESAVTPNALVEATADQTPTPSWGLDAIDTPAATQDSHYLSDTTGAGTTVYVVDTGIQSTHPDFGGRVDAAEGHTEVADGNGTEDCNGHGTHVAGTVGSTTYGVAKATRLVPVRVMGCDGQGTFIAFLYALIWIYNNHTGAQSVITMSLGLPQNDTANQLIQIGVDQGYVMTSAAGNETDDACKYSPGSATNGITVGAIDSTRTIAWYSNYGTCVTLFAPGSDITSTWIGSSTNTISGTSMATPHVAGLAARMLQEHPTWGTPEVKAALTSTAGASGTLSGLPVGTANIFASIPGVPRVTAVTAAPGAGGQTLSWTVNDIGTVTSFAVTVTDTTTGRVYPVDIAGVTTATVFLDETSGHAYTVSVGATGTLPTGVVVTSAPVTTTFTGGP</sequence>
<dbReference type="GO" id="GO:0008233">
    <property type="term" value="F:peptidase activity"/>
    <property type="evidence" value="ECO:0007669"/>
    <property type="project" value="UniProtKB-KW"/>
</dbReference>
<feature type="active site" description="Charge relay system" evidence="5">
    <location>
        <position position="187"/>
    </location>
</feature>
<gene>
    <name evidence="9" type="ORF">QE412_001140</name>
</gene>
<feature type="region of interest" description="Disordered" evidence="7">
    <location>
        <begin position="39"/>
        <end position="60"/>
    </location>
</feature>
<evidence type="ECO:0000256" key="1">
    <source>
        <dbReference type="ARBA" id="ARBA00011073"/>
    </source>
</evidence>
<dbReference type="InterPro" id="IPR015500">
    <property type="entry name" value="Peptidase_S8_subtilisin-rel"/>
</dbReference>
<dbReference type="InterPro" id="IPR036852">
    <property type="entry name" value="Peptidase_S8/S53_dom_sf"/>
</dbReference>
<evidence type="ECO:0000313" key="9">
    <source>
        <dbReference type="EMBL" id="MDQ1122567.1"/>
    </source>
</evidence>
<dbReference type="Pfam" id="PF00082">
    <property type="entry name" value="Peptidase_S8"/>
    <property type="match status" value="1"/>
</dbReference>
<feature type="domain" description="Peptidase S8/S53" evidence="8">
    <location>
        <begin position="178"/>
        <end position="408"/>
    </location>
</feature>
<evidence type="ECO:0000256" key="2">
    <source>
        <dbReference type="ARBA" id="ARBA00022670"/>
    </source>
</evidence>
<dbReference type="InterPro" id="IPR023828">
    <property type="entry name" value="Peptidase_S8_Ser-AS"/>
</dbReference>
<organism evidence="9 10">
    <name type="scientific">Microbacterium trichothecenolyticum</name>
    <name type="common">Aureobacterium trichothecenolyticum</name>
    <dbReference type="NCBI Taxonomy" id="69370"/>
    <lineage>
        <taxon>Bacteria</taxon>
        <taxon>Bacillati</taxon>
        <taxon>Actinomycetota</taxon>
        <taxon>Actinomycetes</taxon>
        <taxon>Micrococcales</taxon>
        <taxon>Microbacteriaceae</taxon>
        <taxon>Microbacterium</taxon>
    </lineage>
</organism>
<dbReference type="PROSITE" id="PS00136">
    <property type="entry name" value="SUBTILASE_ASP"/>
    <property type="match status" value="1"/>
</dbReference>
<dbReference type="InterPro" id="IPR000209">
    <property type="entry name" value="Peptidase_S8/S53_dom"/>
</dbReference>
<evidence type="ECO:0000259" key="8">
    <source>
        <dbReference type="Pfam" id="PF00082"/>
    </source>
</evidence>
<keyword evidence="4 5" id="KW-0720">Serine protease</keyword>
<evidence type="ECO:0000313" key="10">
    <source>
        <dbReference type="Proteomes" id="UP001226691"/>
    </source>
</evidence>
<proteinExistence type="inferred from homology"/>
<evidence type="ECO:0000256" key="7">
    <source>
        <dbReference type="SAM" id="MobiDB-lite"/>
    </source>
</evidence>
<evidence type="ECO:0000256" key="5">
    <source>
        <dbReference type="PROSITE-ProRule" id="PRU01240"/>
    </source>
</evidence>
<comment type="similarity">
    <text evidence="1 5 6">Belongs to the peptidase S8 family.</text>
</comment>
<dbReference type="InterPro" id="IPR034193">
    <property type="entry name" value="PCSK9_ProteinaseK-like"/>
</dbReference>
<dbReference type="PANTHER" id="PTHR43806">
    <property type="entry name" value="PEPTIDASE S8"/>
    <property type="match status" value="1"/>
</dbReference>
<dbReference type="PRINTS" id="PR00723">
    <property type="entry name" value="SUBTILISIN"/>
</dbReference>
<dbReference type="InterPro" id="IPR050131">
    <property type="entry name" value="Peptidase_S8_subtilisin-like"/>
</dbReference>
<comment type="caution">
    <text evidence="9">The sequence shown here is derived from an EMBL/GenBank/DDBJ whole genome shotgun (WGS) entry which is preliminary data.</text>
</comment>
<dbReference type="GO" id="GO:0006508">
    <property type="term" value="P:proteolysis"/>
    <property type="evidence" value="ECO:0007669"/>
    <property type="project" value="UniProtKB-KW"/>
</dbReference>
<evidence type="ECO:0000256" key="3">
    <source>
        <dbReference type="ARBA" id="ARBA00022801"/>
    </source>
</evidence>
<feature type="active site" description="Charge relay system" evidence="5">
    <location>
        <position position="222"/>
    </location>
</feature>
<dbReference type="PROSITE" id="PS00137">
    <property type="entry name" value="SUBTILASE_HIS"/>
    <property type="match status" value="1"/>
</dbReference>
<dbReference type="SUPFAM" id="SSF52743">
    <property type="entry name" value="Subtilisin-like"/>
    <property type="match status" value="1"/>
</dbReference>
<feature type="active site" description="Charge relay system" evidence="5">
    <location>
        <position position="373"/>
    </location>
</feature>
<evidence type="ECO:0000256" key="6">
    <source>
        <dbReference type="RuleBase" id="RU003355"/>
    </source>
</evidence>
<dbReference type="PROSITE" id="PS51892">
    <property type="entry name" value="SUBTILASE"/>
    <property type="match status" value="1"/>
</dbReference>
<protein>
    <submittedName>
        <fullName evidence="9">Subtilisin family serine protease</fullName>
    </submittedName>
</protein>
<name>A0ABU0TUE5_MICTR</name>
<reference evidence="9 10" key="1">
    <citation type="submission" date="2023-07" db="EMBL/GenBank/DDBJ databases">
        <title>Functional and genomic diversity of the sorghum phyllosphere microbiome.</title>
        <authorList>
            <person name="Shade A."/>
        </authorList>
    </citation>
    <scope>NUCLEOTIDE SEQUENCE [LARGE SCALE GENOMIC DNA]</scope>
    <source>
        <strain evidence="9 10">SORGH_AS_1207</strain>
    </source>
</reference>
<keyword evidence="2 5" id="KW-0645">Protease</keyword>
<dbReference type="InterPro" id="IPR023827">
    <property type="entry name" value="Peptidase_S8_Asp-AS"/>
</dbReference>
<keyword evidence="3 5" id="KW-0378">Hydrolase</keyword>
<dbReference type="EMBL" id="JAUTBF010000001">
    <property type="protein sequence ID" value="MDQ1122567.1"/>
    <property type="molecule type" value="Genomic_DNA"/>
</dbReference>
<keyword evidence="10" id="KW-1185">Reference proteome</keyword>
<dbReference type="PROSITE" id="PS00138">
    <property type="entry name" value="SUBTILASE_SER"/>
    <property type="match status" value="1"/>
</dbReference>
<dbReference type="Proteomes" id="UP001226691">
    <property type="component" value="Unassembled WGS sequence"/>
</dbReference>
<evidence type="ECO:0000256" key="4">
    <source>
        <dbReference type="ARBA" id="ARBA00022825"/>
    </source>
</evidence>
<dbReference type="CDD" id="cd04077">
    <property type="entry name" value="Peptidases_S8_PCSK9_ProteinaseK_like"/>
    <property type="match status" value="1"/>
</dbReference>
<dbReference type="InterPro" id="IPR022398">
    <property type="entry name" value="Peptidase_S8_His-AS"/>
</dbReference>